<dbReference type="PROSITE" id="PS50097">
    <property type="entry name" value="BTB"/>
    <property type="match status" value="1"/>
</dbReference>
<evidence type="ECO:0000313" key="4">
    <source>
        <dbReference type="Proteomes" id="UP000266861"/>
    </source>
</evidence>
<dbReference type="PANTHER" id="PTHR46306">
    <property type="entry name" value="BTB/POZ DOMAIN-CONTAINING PROTEIN 9"/>
    <property type="match status" value="1"/>
</dbReference>
<organism evidence="3 4">
    <name type="scientific">Diversispora epigaea</name>
    <dbReference type="NCBI Taxonomy" id="1348612"/>
    <lineage>
        <taxon>Eukaryota</taxon>
        <taxon>Fungi</taxon>
        <taxon>Fungi incertae sedis</taxon>
        <taxon>Mucoromycota</taxon>
        <taxon>Glomeromycotina</taxon>
        <taxon>Glomeromycetes</taxon>
        <taxon>Diversisporales</taxon>
        <taxon>Diversisporaceae</taxon>
        <taxon>Diversispora</taxon>
    </lineage>
</organism>
<comment type="caution">
    <text evidence="3">The sequence shown here is derived from an EMBL/GenBank/DDBJ whole genome shotgun (WGS) entry which is preliminary data.</text>
</comment>
<dbReference type="PANTHER" id="PTHR46306:SF1">
    <property type="entry name" value="BTB_POZ DOMAIN-CONTAINING PROTEIN 9"/>
    <property type="match status" value="1"/>
</dbReference>
<dbReference type="SUPFAM" id="SSF54695">
    <property type="entry name" value="POZ domain"/>
    <property type="match status" value="1"/>
</dbReference>
<dbReference type="InterPro" id="IPR000210">
    <property type="entry name" value="BTB/POZ_dom"/>
</dbReference>
<protein>
    <recommendedName>
        <fullName evidence="5">BTB domain-containing protein</fullName>
    </recommendedName>
</protein>
<dbReference type="Pfam" id="PF07534">
    <property type="entry name" value="TLD"/>
    <property type="match status" value="1"/>
</dbReference>
<dbReference type="GO" id="GO:0005737">
    <property type="term" value="C:cytoplasm"/>
    <property type="evidence" value="ECO:0007669"/>
    <property type="project" value="TreeGrafter"/>
</dbReference>
<dbReference type="Pfam" id="PF07707">
    <property type="entry name" value="BACK"/>
    <property type="match status" value="1"/>
</dbReference>
<evidence type="ECO:0008006" key="5">
    <source>
        <dbReference type="Google" id="ProtNLM"/>
    </source>
</evidence>
<evidence type="ECO:0000259" key="2">
    <source>
        <dbReference type="PROSITE" id="PS51886"/>
    </source>
</evidence>
<gene>
    <name evidence="3" type="ORF">Glove_856g51</name>
</gene>
<name>A0A397G4I0_9GLOM</name>
<dbReference type="EMBL" id="PQFF01000622">
    <property type="protein sequence ID" value="RHZ43773.1"/>
    <property type="molecule type" value="Genomic_DNA"/>
</dbReference>
<keyword evidence="4" id="KW-1185">Reference proteome</keyword>
<sequence>MTTKFYDRLSNDLTQLLENPIDHNVTIEIGEAPINKIFKVHSYILQSRSTYFKKKVDEISFNENHVKELKMSNISVKVFNSIIMYIYGGTISLEKLEISIIFDLLIASLELNLDELVEHLQTHLVTNNASWLKLNFAQVLQKSYHKNFEIIKNFCNNIISKHPNIIFESENFNSLPEDVLISIIKLDDLQLEEDKIWDYVIQWGRAKNPTFPTNLNEWTSDNFLTLKTTLKNCFPHIRYFNISSEKVVEKFYPYQQLFGSKLWSDINIKFLAPNKPISSIILPPRKIISSTLPTRTTPFPSNIITNEHALEISSWIDRKEISYTENNPYEFKLLVRGSRDGFDVKTIYEICDKVSNTVIVLKVEDTGEIIGGYNPLEICKNINDNQKSFYSKDSFVFSLKIENLKNSIISRVKTFNNAIYYYSSMQKLDFGSALNLRYNLKTQEKSYCGTRSYEKPIRSNEDKFSVEEFEVFKILPKK</sequence>
<dbReference type="Pfam" id="PF00651">
    <property type="entry name" value="BTB"/>
    <property type="match status" value="1"/>
</dbReference>
<dbReference type="Proteomes" id="UP000266861">
    <property type="component" value="Unassembled WGS sequence"/>
</dbReference>
<feature type="domain" description="BTB" evidence="1">
    <location>
        <begin position="23"/>
        <end position="95"/>
    </location>
</feature>
<dbReference type="AlphaFoldDB" id="A0A397G4I0"/>
<proteinExistence type="predicted"/>
<dbReference type="OrthoDB" id="2423124at2759"/>
<feature type="domain" description="TLDc" evidence="2">
    <location>
        <begin position="302"/>
        <end position="475"/>
    </location>
</feature>
<dbReference type="SMART" id="SM00225">
    <property type="entry name" value="BTB"/>
    <property type="match status" value="1"/>
</dbReference>
<dbReference type="InterPro" id="IPR011333">
    <property type="entry name" value="SKP1/BTB/POZ_sf"/>
</dbReference>
<accession>A0A397G4I0</accession>
<dbReference type="CDD" id="cd18186">
    <property type="entry name" value="BTB_POZ_ZBTB_KLHL-like"/>
    <property type="match status" value="1"/>
</dbReference>
<dbReference type="InterPro" id="IPR006571">
    <property type="entry name" value="TLDc_dom"/>
</dbReference>
<reference evidence="3 4" key="1">
    <citation type="submission" date="2018-08" db="EMBL/GenBank/DDBJ databases">
        <title>Genome and evolution of the arbuscular mycorrhizal fungus Diversispora epigaea (formerly Glomus versiforme) and its bacterial endosymbionts.</title>
        <authorList>
            <person name="Sun X."/>
            <person name="Fei Z."/>
            <person name="Harrison M."/>
        </authorList>
    </citation>
    <scope>NUCLEOTIDE SEQUENCE [LARGE SCALE GENOMIC DNA]</scope>
    <source>
        <strain evidence="3 4">IT104</strain>
    </source>
</reference>
<dbReference type="Gene3D" id="3.30.710.10">
    <property type="entry name" value="Potassium Channel Kv1.1, Chain A"/>
    <property type="match status" value="1"/>
</dbReference>
<dbReference type="PROSITE" id="PS51886">
    <property type="entry name" value="TLDC"/>
    <property type="match status" value="1"/>
</dbReference>
<dbReference type="InterPro" id="IPR052407">
    <property type="entry name" value="BTB_POZ_domain_cont_9"/>
</dbReference>
<evidence type="ECO:0000259" key="1">
    <source>
        <dbReference type="PROSITE" id="PS50097"/>
    </source>
</evidence>
<dbReference type="Gene3D" id="1.25.40.420">
    <property type="match status" value="1"/>
</dbReference>
<dbReference type="InterPro" id="IPR011705">
    <property type="entry name" value="BACK"/>
</dbReference>
<evidence type="ECO:0000313" key="3">
    <source>
        <dbReference type="EMBL" id="RHZ43773.1"/>
    </source>
</evidence>